<evidence type="ECO:0000313" key="2">
    <source>
        <dbReference type="Proteomes" id="UP000053732"/>
    </source>
</evidence>
<proteinExistence type="predicted"/>
<dbReference type="AlphaFoldDB" id="A0A0G4PNC0"/>
<dbReference type="GO" id="GO:0005739">
    <property type="term" value="C:mitochondrion"/>
    <property type="evidence" value="ECO:0007669"/>
    <property type="project" value="TreeGrafter"/>
</dbReference>
<accession>A0A0G4PNC0</accession>
<organism evidence="1 2">
    <name type="scientific">Penicillium camemberti (strain FM 013)</name>
    <dbReference type="NCBI Taxonomy" id="1429867"/>
    <lineage>
        <taxon>Eukaryota</taxon>
        <taxon>Fungi</taxon>
        <taxon>Dikarya</taxon>
        <taxon>Ascomycota</taxon>
        <taxon>Pezizomycotina</taxon>
        <taxon>Eurotiomycetes</taxon>
        <taxon>Eurotiomycetidae</taxon>
        <taxon>Eurotiales</taxon>
        <taxon>Aspergillaceae</taxon>
        <taxon>Penicillium</taxon>
    </lineage>
</organism>
<keyword evidence="2" id="KW-1185">Reference proteome</keyword>
<dbReference type="PANTHER" id="PTHR36091">
    <property type="entry name" value="ALTERED INHERITANCE OF MITOCHONDRIA PROTEIN 9, MITOCHONDRIAL"/>
    <property type="match status" value="1"/>
</dbReference>
<reference evidence="1 2" key="1">
    <citation type="journal article" date="2014" name="Nat. Commun.">
        <title>Multiple recent horizontal transfers of a large genomic region in cheese making fungi.</title>
        <authorList>
            <person name="Cheeseman K."/>
            <person name="Ropars J."/>
            <person name="Renault P."/>
            <person name="Dupont J."/>
            <person name="Gouzy J."/>
            <person name="Branca A."/>
            <person name="Abraham A.L."/>
            <person name="Ceppi M."/>
            <person name="Conseiller E."/>
            <person name="Debuchy R."/>
            <person name="Malagnac F."/>
            <person name="Goarin A."/>
            <person name="Silar P."/>
            <person name="Lacoste S."/>
            <person name="Sallet E."/>
            <person name="Bensimon A."/>
            <person name="Giraud T."/>
            <person name="Brygoo Y."/>
        </authorList>
    </citation>
    <scope>NUCLEOTIDE SEQUENCE [LARGE SCALE GENOMIC DNA]</scope>
    <source>
        <strain evidence="2">FM 013</strain>
    </source>
</reference>
<dbReference type="InterPro" id="IPR051035">
    <property type="entry name" value="Mito_inheritance_9"/>
</dbReference>
<name>A0A0G4PNC0_PENC3</name>
<sequence>MNPSMAEILFYSLTQWYGKRLNLSVERGPYRDPLAVLTTGAAKEIAYFKKFGRPLQPFQRLRRELYSYQAQSHLEHIIDLEKYLQIAPHLVPHDFPALHRPAIRHLQPNNIFISNYLEVKGLIDWQHTTILPLFLQCGIPESLQNYGDEVSESLQIPTLPSNFDELEETEQFREAELLRRRQLHYFYVKLTAEINPEHYEALTYDFSTLRRRLFHHASDHWEGDNVTLKPDLIILSRKWTNLTHDAKVSCPISFSDKELTECPRLARAQSEADEQLQACQEAIGVGHEGWVPLADYDQAKRRERSLKTDALEAAETEEEKTRIQENLIFDDFSEEECM</sequence>
<gene>
    <name evidence="1" type="ORF">PCAMFM013_S023g000139</name>
</gene>
<dbReference type="PANTHER" id="PTHR36091:SF2">
    <property type="entry name" value="AMINOGLYCOSIDE PHOSPHOTRANSFERASE DOMAIN-CONTAINING PROTEIN"/>
    <property type="match status" value="1"/>
</dbReference>
<dbReference type="Proteomes" id="UP000053732">
    <property type="component" value="Unassembled WGS sequence"/>
</dbReference>
<dbReference type="STRING" id="1429867.A0A0G4PNC0"/>
<dbReference type="EMBL" id="HG793156">
    <property type="protein sequence ID" value="CRL27681.1"/>
    <property type="molecule type" value="Genomic_DNA"/>
</dbReference>
<protein>
    <submittedName>
        <fullName evidence="1">Str. FM013</fullName>
    </submittedName>
</protein>
<evidence type="ECO:0000313" key="1">
    <source>
        <dbReference type="EMBL" id="CRL27681.1"/>
    </source>
</evidence>